<evidence type="ECO:0000256" key="1">
    <source>
        <dbReference type="ARBA" id="ARBA00001974"/>
    </source>
</evidence>
<accession>A0ABR1FKC9</accession>
<dbReference type="Pfam" id="PF02770">
    <property type="entry name" value="Acyl-CoA_dh_M"/>
    <property type="match status" value="1"/>
</dbReference>
<dbReference type="InterPro" id="IPR009075">
    <property type="entry name" value="AcylCo_DH/oxidase_C"/>
</dbReference>
<organism evidence="9 10">
    <name type="scientific">Aureococcus anophagefferens</name>
    <name type="common">Harmful bloom alga</name>
    <dbReference type="NCBI Taxonomy" id="44056"/>
    <lineage>
        <taxon>Eukaryota</taxon>
        <taxon>Sar</taxon>
        <taxon>Stramenopiles</taxon>
        <taxon>Ochrophyta</taxon>
        <taxon>Pelagophyceae</taxon>
        <taxon>Pelagomonadales</taxon>
        <taxon>Pelagomonadaceae</taxon>
        <taxon>Aureococcus</taxon>
    </lineage>
</organism>
<keyword evidence="10" id="KW-1185">Reference proteome</keyword>
<dbReference type="Pfam" id="PF02771">
    <property type="entry name" value="Acyl-CoA_dh_N"/>
    <property type="match status" value="1"/>
</dbReference>
<evidence type="ECO:0000313" key="10">
    <source>
        <dbReference type="Proteomes" id="UP001363151"/>
    </source>
</evidence>
<dbReference type="PANTHER" id="PTHR43884:SF12">
    <property type="entry name" value="ISOVALERYL-COA DEHYDROGENASE, MITOCHONDRIAL-RELATED"/>
    <property type="match status" value="1"/>
</dbReference>
<evidence type="ECO:0000256" key="5">
    <source>
        <dbReference type="RuleBase" id="RU362125"/>
    </source>
</evidence>
<keyword evidence="4 5" id="KW-0274">FAD</keyword>
<evidence type="ECO:0000313" key="9">
    <source>
        <dbReference type="EMBL" id="KAK7232456.1"/>
    </source>
</evidence>
<evidence type="ECO:0000259" key="7">
    <source>
        <dbReference type="Pfam" id="PF02770"/>
    </source>
</evidence>
<dbReference type="InterPro" id="IPR009100">
    <property type="entry name" value="AcylCoA_DH/oxidase_NM_dom_sf"/>
</dbReference>
<gene>
    <name evidence="9" type="primary">ACADS</name>
    <name evidence="9" type="ORF">SO694_00032240</name>
</gene>
<keyword evidence="3 5" id="KW-0285">Flavoprotein</keyword>
<evidence type="ECO:0000256" key="2">
    <source>
        <dbReference type="ARBA" id="ARBA00009347"/>
    </source>
</evidence>
<dbReference type="Gene3D" id="1.20.140.10">
    <property type="entry name" value="Butyryl-CoA Dehydrogenase, subunit A, domain 3"/>
    <property type="match status" value="1"/>
</dbReference>
<dbReference type="InterPro" id="IPR013786">
    <property type="entry name" value="AcylCoA_DH/ox_N"/>
</dbReference>
<dbReference type="InterPro" id="IPR006089">
    <property type="entry name" value="Acyl-CoA_DH_CS"/>
</dbReference>
<comment type="similarity">
    <text evidence="2 5">Belongs to the acyl-CoA dehydrogenase family.</text>
</comment>
<feature type="domain" description="Acyl-CoA oxidase/dehydrogenase middle" evidence="7">
    <location>
        <begin position="146"/>
        <end position="241"/>
    </location>
</feature>
<name>A0ABR1FKC9_AURAN</name>
<dbReference type="InterPro" id="IPR006091">
    <property type="entry name" value="Acyl-CoA_Oxase/DH_mid-dom"/>
</dbReference>
<dbReference type="InterPro" id="IPR046373">
    <property type="entry name" value="Acyl-CoA_Oxase/DH_mid-dom_sf"/>
</dbReference>
<dbReference type="PANTHER" id="PTHR43884">
    <property type="entry name" value="ACYL-COA DEHYDROGENASE"/>
    <property type="match status" value="1"/>
</dbReference>
<proteinExistence type="inferred from homology"/>
<protein>
    <submittedName>
        <fullName evidence="9">Acyl-CoA dehydrogenase</fullName>
    </submittedName>
</protein>
<dbReference type="Proteomes" id="UP001363151">
    <property type="component" value="Unassembled WGS sequence"/>
</dbReference>
<comment type="caution">
    <text evidence="9">The sequence shown here is derived from an EMBL/GenBank/DDBJ whole genome shotgun (WGS) entry which is preliminary data.</text>
</comment>
<dbReference type="PROSITE" id="PS00072">
    <property type="entry name" value="ACYL_COA_DH_1"/>
    <property type="match status" value="1"/>
</dbReference>
<dbReference type="SUPFAM" id="SSF47203">
    <property type="entry name" value="Acyl-CoA dehydrogenase C-terminal domain-like"/>
    <property type="match status" value="1"/>
</dbReference>
<dbReference type="Pfam" id="PF00441">
    <property type="entry name" value="Acyl-CoA_dh_1"/>
    <property type="match status" value="1"/>
</dbReference>
<dbReference type="Gene3D" id="1.10.540.10">
    <property type="entry name" value="Acyl-CoA dehydrogenase/oxidase, N-terminal domain"/>
    <property type="match status" value="1"/>
</dbReference>
<sequence length="428" mass="44933">MALLASASRRLAARAARPGPKKFSSLAALGEEHQQIRDVARAFAEERLYPIAGEVDRLHRYPGEVVSELGEMGMMGMMVEEAHGGGDMDALSYAVALEEVSRGCASTGVIMSVNNSLYCAPVRANGDEAQLAEFLAPFAAGEKLGCFGLSEPGNGSDAGAASTTARDDGDAWVLNGTKAWITNAHEADAAVVFATTDKSLKHRGISAFLVDTKAEGFSVGAAEDKLGIRGSSTANLIMEDCRIPKSCLLGERGDGFKIAMRTLDGGRIGIAAQALGIGQAALDVAATYAADRTAFGKPLTNLYAIQLKISEMACKLEAARLLTWRAASRKDAGLAYTKDAAMAKLCASEAATFAAHQAIQVLGGMGYVSDMPAERFYRDARITEIYEGTSEVQHVVIALNVLKAYAGESTALPAAPHKPEHEDVAAAA</sequence>
<reference evidence="9 10" key="1">
    <citation type="submission" date="2024-03" db="EMBL/GenBank/DDBJ databases">
        <title>Aureococcus anophagefferens CCMP1851 and Kratosvirus quantuckense: Draft genome of a second virus-susceptible host strain in the model system.</title>
        <authorList>
            <person name="Chase E."/>
            <person name="Truchon A.R."/>
            <person name="Schepens W."/>
            <person name="Wilhelm S.W."/>
        </authorList>
    </citation>
    <scope>NUCLEOTIDE SEQUENCE [LARGE SCALE GENOMIC DNA]</scope>
    <source>
        <strain evidence="9 10">CCMP1851</strain>
    </source>
</reference>
<dbReference type="InterPro" id="IPR036250">
    <property type="entry name" value="AcylCo_DH-like_C"/>
</dbReference>
<evidence type="ECO:0000259" key="6">
    <source>
        <dbReference type="Pfam" id="PF00441"/>
    </source>
</evidence>
<feature type="domain" description="Acyl-CoA dehydrogenase/oxidase C-terminal" evidence="6">
    <location>
        <begin position="253"/>
        <end position="400"/>
    </location>
</feature>
<dbReference type="PROSITE" id="PS00073">
    <property type="entry name" value="ACYL_COA_DH_2"/>
    <property type="match status" value="1"/>
</dbReference>
<comment type="cofactor">
    <cofactor evidence="1 5">
        <name>FAD</name>
        <dbReference type="ChEBI" id="CHEBI:57692"/>
    </cofactor>
</comment>
<feature type="domain" description="Acyl-CoA dehydrogenase/oxidase N-terminal" evidence="8">
    <location>
        <begin position="31"/>
        <end position="142"/>
    </location>
</feature>
<dbReference type="EMBL" id="JBBJCI010000368">
    <property type="protein sequence ID" value="KAK7232456.1"/>
    <property type="molecule type" value="Genomic_DNA"/>
</dbReference>
<keyword evidence="5" id="KW-0560">Oxidoreductase</keyword>
<dbReference type="InterPro" id="IPR037069">
    <property type="entry name" value="AcylCoA_DH/ox_N_sf"/>
</dbReference>
<evidence type="ECO:0000256" key="4">
    <source>
        <dbReference type="ARBA" id="ARBA00022827"/>
    </source>
</evidence>
<evidence type="ECO:0000256" key="3">
    <source>
        <dbReference type="ARBA" id="ARBA00022630"/>
    </source>
</evidence>
<dbReference type="Gene3D" id="2.40.110.10">
    <property type="entry name" value="Butyryl-CoA Dehydrogenase, subunit A, domain 2"/>
    <property type="match status" value="1"/>
</dbReference>
<dbReference type="SUPFAM" id="SSF56645">
    <property type="entry name" value="Acyl-CoA dehydrogenase NM domain-like"/>
    <property type="match status" value="1"/>
</dbReference>
<evidence type="ECO:0000259" key="8">
    <source>
        <dbReference type="Pfam" id="PF02771"/>
    </source>
</evidence>